<dbReference type="EMBL" id="JAQGDS010000008">
    <property type="protein sequence ID" value="KAJ6258466.1"/>
    <property type="molecule type" value="Genomic_DNA"/>
</dbReference>
<sequence length="721" mass="78636">MVEVELVNMKNVNFSPVMTAKPPFSVEVPGATKVEGEGIPRRHPAAKDGIWERPSEDVNNVWDVVVRSSKKFEKVRCVGWRKLVQIHKETKMLKKMVDGKETEVPKEWTYFEKSPFEFITYAEYHQLCKDLASGLVALGLQKNDRIQIYAATSVQWLSSAHAAMSQGMAITTAYDTLGQSGLTHALVETGAKAIVVDAPLLNNLVEPLKSAKEVTLIVYNDADGAPNPEHVEKLQTAHPHLTILSWEDLKAKGKENPVESNPPEATDLACIMYTSGSTGTPKGVYITHANVIAALAGIHTAVGEFVGGEDTLLAYLPLAHILEFAFENVVLYWGGTLGYGAIRTLTDASMRNCAGDIRELKPTILVGVPQVWETVKKGIEGRVKQQPGFRQKLFWGAMSAKSFLLNSGLPGTGILDAVVFSKIRDATGGRLRICFNGGGPLSKETQHFLSMAIAPMIIGNGCIMNPFQFSTTSLGAPTGSVEIKLVDYLDAGYSTANNPPQGEIWIRGPAVVGKYYNNEKETSEAYSEDGWFKTGDVGEWTPQGHLKIIDRKKNLVKTLHGEYIALEKVSMAVPSEVFPVSFPSDHLTSYPGDQLESVYRSCPYVNNICVYADPQKAKPVALIQPHEVNVKKLAQDLGVASDDLETIAHNPKVQAAVLKDLIAVGRRGGLIGIEIIDGVVVAGDEWTPQSGLLTAAMKLNRKGLTDHYKTEIEEAYKKAGN</sequence>
<dbReference type="GO" id="GO:0005886">
    <property type="term" value="C:plasma membrane"/>
    <property type="evidence" value="ECO:0007669"/>
    <property type="project" value="TreeGrafter"/>
</dbReference>
<evidence type="ECO:0000313" key="8">
    <source>
        <dbReference type="Proteomes" id="UP001221413"/>
    </source>
</evidence>
<evidence type="ECO:0000256" key="5">
    <source>
        <dbReference type="ARBA" id="ARBA00036813"/>
    </source>
</evidence>
<evidence type="ECO:0000313" key="7">
    <source>
        <dbReference type="EMBL" id="KAJ6258466.1"/>
    </source>
</evidence>
<reference evidence="7" key="1">
    <citation type="submission" date="2023-01" db="EMBL/GenBank/DDBJ databases">
        <title>The chitinases involved in constricting ring structure development in the nematode-trapping fungus Drechslerella dactyloides.</title>
        <authorList>
            <person name="Wang R."/>
            <person name="Zhang L."/>
            <person name="Tang P."/>
            <person name="Li S."/>
            <person name="Liang L."/>
        </authorList>
    </citation>
    <scope>NUCLEOTIDE SEQUENCE</scope>
    <source>
        <strain evidence="7">YMF1.00031</strain>
    </source>
</reference>
<organism evidence="7 8">
    <name type="scientific">Drechslerella dactyloides</name>
    <name type="common">Nematode-trapping fungus</name>
    <name type="synonym">Arthrobotrys dactyloides</name>
    <dbReference type="NCBI Taxonomy" id="74499"/>
    <lineage>
        <taxon>Eukaryota</taxon>
        <taxon>Fungi</taxon>
        <taxon>Dikarya</taxon>
        <taxon>Ascomycota</taxon>
        <taxon>Pezizomycotina</taxon>
        <taxon>Orbiliomycetes</taxon>
        <taxon>Orbiliales</taxon>
        <taxon>Orbiliaceae</taxon>
        <taxon>Drechslerella</taxon>
    </lineage>
</organism>
<dbReference type="InterPro" id="IPR042099">
    <property type="entry name" value="ANL_N_sf"/>
</dbReference>
<evidence type="ECO:0000256" key="4">
    <source>
        <dbReference type="ARBA" id="ARBA00022840"/>
    </source>
</evidence>
<comment type="caution">
    <text evidence="7">The sequence shown here is derived from an EMBL/GenBank/DDBJ whole genome shotgun (WGS) entry which is preliminary data.</text>
</comment>
<evidence type="ECO:0000259" key="6">
    <source>
        <dbReference type="Pfam" id="PF00501"/>
    </source>
</evidence>
<evidence type="ECO:0000256" key="2">
    <source>
        <dbReference type="ARBA" id="ARBA00022598"/>
    </source>
</evidence>
<dbReference type="Proteomes" id="UP001221413">
    <property type="component" value="Unassembled WGS sequence"/>
</dbReference>
<dbReference type="GO" id="GO:0005811">
    <property type="term" value="C:lipid droplet"/>
    <property type="evidence" value="ECO:0007669"/>
    <property type="project" value="TreeGrafter"/>
</dbReference>
<comment type="catalytic activity">
    <reaction evidence="5">
        <text>a long-chain fatty acid + ATP + CoA = a long-chain fatty acyl-CoA + AMP + diphosphate</text>
        <dbReference type="Rhea" id="RHEA:15421"/>
        <dbReference type="ChEBI" id="CHEBI:30616"/>
        <dbReference type="ChEBI" id="CHEBI:33019"/>
        <dbReference type="ChEBI" id="CHEBI:57287"/>
        <dbReference type="ChEBI" id="CHEBI:57560"/>
        <dbReference type="ChEBI" id="CHEBI:83139"/>
        <dbReference type="ChEBI" id="CHEBI:456215"/>
        <dbReference type="EC" id="6.2.1.3"/>
    </reaction>
</comment>
<name>A0AAD6IXG3_DREDA</name>
<dbReference type="AlphaFoldDB" id="A0AAD6IXG3"/>
<dbReference type="InterPro" id="IPR000873">
    <property type="entry name" value="AMP-dep_synth/lig_dom"/>
</dbReference>
<dbReference type="GO" id="GO:0005524">
    <property type="term" value="F:ATP binding"/>
    <property type="evidence" value="ECO:0007669"/>
    <property type="project" value="UniProtKB-KW"/>
</dbReference>
<dbReference type="PANTHER" id="PTHR43272:SF83">
    <property type="entry name" value="ACYL-COA SYNTHETASE LONG-CHAIN, ISOFORM J"/>
    <property type="match status" value="1"/>
</dbReference>
<dbReference type="SUPFAM" id="SSF56801">
    <property type="entry name" value="Acetyl-CoA synthetase-like"/>
    <property type="match status" value="1"/>
</dbReference>
<keyword evidence="2" id="KW-0436">Ligase</keyword>
<dbReference type="GO" id="GO:0005783">
    <property type="term" value="C:endoplasmic reticulum"/>
    <property type="evidence" value="ECO:0007669"/>
    <property type="project" value="TreeGrafter"/>
</dbReference>
<protein>
    <recommendedName>
        <fullName evidence="6">AMP-dependent synthetase/ligase domain-containing protein</fullName>
    </recommendedName>
</protein>
<keyword evidence="3" id="KW-0547">Nucleotide-binding</keyword>
<dbReference type="Pfam" id="PF00501">
    <property type="entry name" value="AMP-binding"/>
    <property type="match status" value="1"/>
</dbReference>
<dbReference type="PROSITE" id="PS00455">
    <property type="entry name" value="AMP_BINDING"/>
    <property type="match status" value="1"/>
</dbReference>
<accession>A0AAD6IXG3</accession>
<proteinExistence type="inferred from homology"/>
<keyword evidence="8" id="KW-1185">Reference proteome</keyword>
<keyword evidence="4" id="KW-0067">ATP-binding</keyword>
<gene>
    <name evidence="7" type="ORF">Dda_6507</name>
</gene>
<dbReference type="Gene3D" id="3.40.50.12780">
    <property type="entry name" value="N-terminal domain of ligase-like"/>
    <property type="match status" value="1"/>
</dbReference>
<dbReference type="InterPro" id="IPR020845">
    <property type="entry name" value="AMP-binding_CS"/>
</dbReference>
<evidence type="ECO:0000256" key="1">
    <source>
        <dbReference type="ARBA" id="ARBA00006432"/>
    </source>
</evidence>
<evidence type="ECO:0000256" key="3">
    <source>
        <dbReference type="ARBA" id="ARBA00022741"/>
    </source>
</evidence>
<dbReference type="PANTHER" id="PTHR43272">
    <property type="entry name" value="LONG-CHAIN-FATTY-ACID--COA LIGASE"/>
    <property type="match status" value="1"/>
</dbReference>
<comment type="similarity">
    <text evidence="1">Belongs to the ATP-dependent AMP-binding enzyme family.</text>
</comment>
<dbReference type="GO" id="GO:0035336">
    <property type="term" value="P:long-chain fatty-acyl-CoA metabolic process"/>
    <property type="evidence" value="ECO:0007669"/>
    <property type="project" value="TreeGrafter"/>
</dbReference>
<dbReference type="GO" id="GO:0004467">
    <property type="term" value="F:long-chain fatty acid-CoA ligase activity"/>
    <property type="evidence" value="ECO:0007669"/>
    <property type="project" value="UniProtKB-EC"/>
</dbReference>
<feature type="domain" description="AMP-dependent synthetase/ligase" evidence="6">
    <location>
        <begin position="116"/>
        <end position="516"/>
    </location>
</feature>